<accession>A0A8T9Q028</accession>
<feature type="signal peptide" evidence="1">
    <location>
        <begin position="1"/>
        <end position="19"/>
    </location>
</feature>
<organism evidence="3 4">
    <name type="scientific">Hymenobacter cellulosilyticus</name>
    <dbReference type="NCBI Taxonomy" id="2932248"/>
    <lineage>
        <taxon>Bacteria</taxon>
        <taxon>Pseudomonadati</taxon>
        <taxon>Bacteroidota</taxon>
        <taxon>Cytophagia</taxon>
        <taxon>Cytophagales</taxon>
        <taxon>Hymenobacteraceae</taxon>
        <taxon>Hymenobacter</taxon>
    </lineage>
</organism>
<dbReference type="InterPro" id="IPR013784">
    <property type="entry name" value="Carb-bd-like_fold"/>
</dbReference>
<dbReference type="Pfam" id="PF14686">
    <property type="entry name" value="fn3_3"/>
    <property type="match status" value="1"/>
</dbReference>
<keyword evidence="3" id="KW-0378">Hydrolase</keyword>
<dbReference type="Pfam" id="PF19765">
    <property type="entry name" value="DUF6252"/>
    <property type="match status" value="1"/>
</dbReference>
<name>A0A8T9Q028_9BACT</name>
<dbReference type="SUPFAM" id="SSF49452">
    <property type="entry name" value="Starch-binding domain-like"/>
    <property type="match status" value="1"/>
</dbReference>
<dbReference type="EMBL" id="CP095046">
    <property type="protein sequence ID" value="UOQ71116.1"/>
    <property type="molecule type" value="Genomic_DNA"/>
</dbReference>
<dbReference type="RefSeq" id="WP_244674527.1">
    <property type="nucleotide sequence ID" value="NZ_CP095046.1"/>
</dbReference>
<reference evidence="3" key="1">
    <citation type="submission" date="2022-04" db="EMBL/GenBank/DDBJ databases">
        <title>Hymenobacter sp. isolated from the air.</title>
        <authorList>
            <person name="Won M."/>
            <person name="Lee C.-M."/>
            <person name="Woen H.-Y."/>
            <person name="Kwon S.-W."/>
        </authorList>
    </citation>
    <scope>NUCLEOTIDE SEQUENCE</scope>
    <source>
        <strain evidence="3">5116S-3</strain>
    </source>
</reference>
<dbReference type="InterPro" id="IPR029413">
    <property type="entry name" value="RG-lyase_II"/>
</dbReference>
<keyword evidence="3" id="KW-0121">Carboxypeptidase</keyword>
<gene>
    <name evidence="3" type="ORF">MUN79_20970</name>
</gene>
<feature type="chain" id="PRO_5035721758" evidence="1">
    <location>
        <begin position="20"/>
        <end position="258"/>
    </location>
</feature>
<dbReference type="Proteomes" id="UP000831796">
    <property type="component" value="Chromosome"/>
</dbReference>
<dbReference type="KEGG" id="hcu:MUN79_20970"/>
<dbReference type="GO" id="GO:0030246">
    <property type="term" value="F:carbohydrate binding"/>
    <property type="evidence" value="ECO:0007669"/>
    <property type="project" value="InterPro"/>
</dbReference>
<dbReference type="PROSITE" id="PS51257">
    <property type="entry name" value="PROKAR_LIPOPROTEIN"/>
    <property type="match status" value="1"/>
</dbReference>
<keyword evidence="4" id="KW-1185">Reference proteome</keyword>
<dbReference type="GO" id="GO:0004180">
    <property type="term" value="F:carboxypeptidase activity"/>
    <property type="evidence" value="ECO:0007669"/>
    <property type="project" value="UniProtKB-KW"/>
</dbReference>
<evidence type="ECO:0000256" key="1">
    <source>
        <dbReference type="SAM" id="SignalP"/>
    </source>
</evidence>
<feature type="domain" description="Rhamnogalacturonan lyase" evidence="2">
    <location>
        <begin position="39"/>
        <end position="112"/>
    </location>
</feature>
<evidence type="ECO:0000313" key="4">
    <source>
        <dbReference type="Proteomes" id="UP000831796"/>
    </source>
</evidence>
<sequence length="258" mass="26214">MLSSVRTWAPRLLLLTVLATSLGGCSEKEDDPAAVATTGIVEGTISPSGSIINVTATNAGGLTFLAAPNATTGAFSLPNLAPGTYTLSFTPANGYVTPTSRTITVVAGQTASAGTVVVASNGLVKGGTMSWNTDGVTYSSTQLVGEVNAAQGLLYITSETLTGDVRDLLNLSLAQSFAGTGTYTLGSTYQNASLQRINKGLITAQYRTTDPAAGTITISSYNAVAGTMSGTFGFSGTDFTGSSPRTATVTNGTFTLRF</sequence>
<evidence type="ECO:0000313" key="3">
    <source>
        <dbReference type="EMBL" id="UOQ71116.1"/>
    </source>
</evidence>
<evidence type="ECO:0000259" key="2">
    <source>
        <dbReference type="Pfam" id="PF14686"/>
    </source>
</evidence>
<keyword evidence="1" id="KW-0732">Signal</keyword>
<dbReference type="InterPro" id="IPR046219">
    <property type="entry name" value="DUF6252"/>
</dbReference>
<dbReference type="AlphaFoldDB" id="A0A8T9Q028"/>
<protein>
    <submittedName>
        <fullName evidence="3">Carboxypeptidase-like regulatory domain-containing protein</fullName>
    </submittedName>
</protein>
<proteinExistence type="predicted"/>
<dbReference type="Gene3D" id="2.60.40.1120">
    <property type="entry name" value="Carboxypeptidase-like, regulatory domain"/>
    <property type="match status" value="1"/>
</dbReference>
<keyword evidence="3" id="KW-0645">Protease</keyword>